<dbReference type="InterPro" id="IPR007074">
    <property type="entry name" value="LicD/FKTN/FKRP_NTP_transf"/>
</dbReference>
<dbReference type="Pfam" id="PF24413">
    <property type="entry name" value="W02B3_4_N"/>
    <property type="match status" value="1"/>
</dbReference>
<dbReference type="Pfam" id="PF04991">
    <property type="entry name" value="LicD"/>
    <property type="match status" value="1"/>
</dbReference>
<evidence type="ECO:0000256" key="2">
    <source>
        <dbReference type="ARBA" id="ARBA00022692"/>
    </source>
</evidence>
<protein>
    <recommendedName>
        <fullName evidence="10">Fukutin</fullName>
    </recommendedName>
</protein>
<proteinExistence type="predicted"/>
<dbReference type="PANTHER" id="PTHR15407">
    <property type="entry name" value="FUKUTIN-RELATED"/>
    <property type="match status" value="1"/>
</dbReference>
<dbReference type="InterPro" id="IPR057641">
    <property type="entry name" value="W02B3_4_N"/>
</dbReference>
<keyword evidence="9" id="KW-1185">Reference proteome</keyword>
<dbReference type="PANTHER" id="PTHR15407:SF28">
    <property type="entry name" value="RIBITOL-5-PHOSPHATE TRANSFERASE FKTN"/>
    <property type="match status" value="1"/>
</dbReference>
<dbReference type="InterPro" id="IPR009644">
    <property type="entry name" value="FKTN/MNN4/W02B3.4-1"/>
</dbReference>
<gene>
    <name evidence="8" type="ORF">CBOVIS_LOCUS6293</name>
</gene>
<evidence type="ECO:0000256" key="1">
    <source>
        <dbReference type="ARBA" id="ARBA00004167"/>
    </source>
</evidence>
<dbReference type="EMBL" id="CADEPM010000004">
    <property type="protein sequence ID" value="CAB3403883.1"/>
    <property type="molecule type" value="Genomic_DNA"/>
</dbReference>
<feature type="domain" description="LicD/FKTN/FKRP nucleotidyltransferase" evidence="6">
    <location>
        <begin position="280"/>
        <end position="318"/>
    </location>
</feature>
<feature type="domain" description="W02B3.4-like N-terminal" evidence="7">
    <location>
        <begin position="197"/>
        <end position="245"/>
    </location>
</feature>
<keyword evidence="4 5" id="KW-0472">Membrane</keyword>
<evidence type="ECO:0000259" key="7">
    <source>
        <dbReference type="Pfam" id="PF24413"/>
    </source>
</evidence>
<evidence type="ECO:0000259" key="6">
    <source>
        <dbReference type="Pfam" id="PF04991"/>
    </source>
</evidence>
<sequence>MDDTVMAARTPFWWREKTSPRVVFPRSAYPRSRSSEPDYGGTEGMNFIAKHFFEYQSFMNLPHKAVHLHKVPASQAGTDPSMGWAPKNMLKAGKHQPAPAARANRVHRRWPRFRKISYERILKVSTCIVIFTLVVSNLFPKRNFPLKPAVTNPNCLRLIENLQFDIGISAILIDEKILKNLNDEICLGRSNQPVNVDYEKDYLEFHVGNETKIIPKRVKFNKYGNLNVPNNIPQFLEFLRRSKLLKCRNITMNRKEKGKSIDESKRWIRNLAKVRDTLLEYDIIPFLSSGSLLGWYRECGLIPHTTDMDLAIFRDDYNPEFLQDLLDFKLDIWATRLIGKLNDSMEFTVRGPYLNVGIDIFIMYKPNQRSRNMTFVTGVSSEL</sequence>
<dbReference type="Proteomes" id="UP000494206">
    <property type="component" value="Unassembled WGS sequence"/>
</dbReference>
<dbReference type="OrthoDB" id="5864499at2759"/>
<dbReference type="GO" id="GO:0016020">
    <property type="term" value="C:membrane"/>
    <property type="evidence" value="ECO:0007669"/>
    <property type="project" value="UniProtKB-SubCell"/>
</dbReference>
<evidence type="ECO:0000313" key="9">
    <source>
        <dbReference type="Proteomes" id="UP000494206"/>
    </source>
</evidence>
<name>A0A8S1EWJ4_9PELO</name>
<organism evidence="8 9">
    <name type="scientific">Caenorhabditis bovis</name>
    <dbReference type="NCBI Taxonomy" id="2654633"/>
    <lineage>
        <taxon>Eukaryota</taxon>
        <taxon>Metazoa</taxon>
        <taxon>Ecdysozoa</taxon>
        <taxon>Nematoda</taxon>
        <taxon>Chromadorea</taxon>
        <taxon>Rhabditida</taxon>
        <taxon>Rhabditina</taxon>
        <taxon>Rhabditomorpha</taxon>
        <taxon>Rhabditoidea</taxon>
        <taxon>Rhabditidae</taxon>
        <taxon>Peloderinae</taxon>
        <taxon>Caenorhabditis</taxon>
    </lineage>
</organism>
<keyword evidence="3 5" id="KW-1133">Transmembrane helix</keyword>
<evidence type="ECO:0000256" key="5">
    <source>
        <dbReference type="SAM" id="Phobius"/>
    </source>
</evidence>
<comment type="subcellular location">
    <subcellularLocation>
        <location evidence="1">Membrane</location>
        <topology evidence="1">Single-pass membrane protein</topology>
    </subcellularLocation>
</comment>
<comment type="caution">
    <text evidence="8">The sequence shown here is derived from an EMBL/GenBank/DDBJ whole genome shotgun (WGS) entry which is preliminary data.</text>
</comment>
<reference evidence="8 9" key="1">
    <citation type="submission" date="2020-04" db="EMBL/GenBank/DDBJ databases">
        <authorList>
            <person name="Laetsch R D."/>
            <person name="Stevens L."/>
            <person name="Kumar S."/>
            <person name="Blaxter L. M."/>
        </authorList>
    </citation>
    <scope>NUCLEOTIDE SEQUENCE [LARGE SCALE GENOMIC DNA]</scope>
</reference>
<evidence type="ECO:0000313" key="8">
    <source>
        <dbReference type="EMBL" id="CAB3403883.1"/>
    </source>
</evidence>
<evidence type="ECO:0008006" key="10">
    <source>
        <dbReference type="Google" id="ProtNLM"/>
    </source>
</evidence>
<accession>A0A8S1EWJ4</accession>
<dbReference type="GO" id="GO:0009100">
    <property type="term" value="P:glycoprotein metabolic process"/>
    <property type="evidence" value="ECO:0007669"/>
    <property type="project" value="UniProtKB-ARBA"/>
</dbReference>
<evidence type="ECO:0000256" key="4">
    <source>
        <dbReference type="ARBA" id="ARBA00023136"/>
    </source>
</evidence>
<evidence type="ECO:0000256" key="3">
    <source>
        <dbReference type="ARBA" id="ARBA00022989"/>
    </source>
</evidence>
<keyword evidence="2 5" id="KW-0812">Transmembrane</keyword>
<feature type="transmembrane region" description="Helical" evidence="5">
    <location>
        <begin position="121"/>
        <end position="139"/>
    </location>
</feature>
<dbReference type="AlphaFoldDB" id="A0A8S1EWJ4"/>